<comment type="caution">
    <text evidence="2">The sequence shown here is derived from an EMBL/GenBank/DDBJ whole genome shotgun (WGS) entry which is preliminary data.</text>
</comment>
<protein>
    <submittedName>
        <fullName evidence="2">DUF4440 domain-containing protein</fullName>
    </submittedName>
</protein>
<reference evidence="2 3" key="1">
    <citation type="journal article" date="2019" name="bioRxiv">
        <title>Bacteria contribute to plant secondary compound degradation in a generalist herbivore system.</title>
        <authorList>
            <person name="Francoeur C.B."/>
            <person name="Khadempour L."/>
            <person name="Moreira-Soto R.D."/>
            <person name="Gotting K."/>
            <person name="Book A.J."/>
            <person name="Pinto-Tomas A.A."/>
            <person name="Keefover-Ring K."/>
            <person name="Currie C.R."/>
        </authorList>
    </citation>
    <scope>NUCLEOTIDE SEQUENCE [LARGE SCALE GENOMIC DNA]</scope>
    <source>
        <strain evidence="2">Acro-835</strain>
    </source>
</reference>
<name>A0ABX0REC1_9GAMM</name>
<dbReference type="InterPro" id="IPR032710">
    <property type="entry name" value="NTF2-like_dom_sf"/>
</dbReference>
<sequence length="125" mass="14069">MNPYLTELHQGLDALAHWLGSAEGDFAQLIDRFSADFSMTVPSGAQLDRNGLAAFLQAQQASRPGLNISVDRVSVLHQWDQGAVVHYRELQHWDGNSGNVRWATALFSLENEKVRWRHVQETLEA</sequence>
<feature type="domain" description="DUF4440" evidence="1">
    <location>
        <begin position="21"/>
        <end position="106"/>
    </location>
</feature>
<dbReference type="InterPro" id="IPR027843">
    <property type="entry name" value="DUF4440"/>
</dbReference>
<keyword evidence="3" id="KW-1185">Reference proteome</keyword>
<proteinExistence type="predicted"/>
<dbReference type="EMBL" id="VWXF01000009">
    <property type="protein sequence ID" value="NIF23705.1"/>
    <property type="molecule type" value="Genomic_DNA"/>
</dbReference>
<evidence type="ECO:0000259" key="1">
    <source>
        <dbReference type="Pfam" id="PF14534"/>
    </source>
</evidence>
<dbReference type="InterPro" id="IPR016918">
    <property type="entry name" value="UCP029394"/>
</dbReference>
<dbReference type="RefSeq" id="WP_167017160.1">
    <property type="nucleotide sequence ID" value="NZ_VWXF01000009.1"/>
</dbReference>
<evidence type="ECO:0000313" key="2">
    <source>
        <dbReference type="EMBL" id="NIF23705.1"/>
    </source>
</evidence>
<dbReference type="Pfam" id="PF14534">
    <property type="entry name" value="DUF4440"/>
    <property type="match status" value="1"/>
</dbReference>
<dbReference type="Proteomes" id="UP001515683">
    <property type="component" value="Unassembled WGS sequence"/>
</dbReference>
<organism evidence="2 3">
    <name type="scientific">Candidatus Pantoea multigeneris</name>
    <dbReference type="NCBI Taxonomy" id="2608357"/>
    <lineage>
        <taxon>Bacteria</taxon>
        <taxon>Pseudomonadati</taxon>
        <taxon>Pseudomonadota</taxon>
        <taxon>Gammaproteobacteria</taxon>
        <taxon>Enterobacterales</taxon>
        <taxon>Erwiniaceae</taxon>
        <taxon>Pantoea</taxon>
    </lineage>
</organism>
<evidence type="ECO:0000313" key="3">
    <source>
        <dbReference type="Proteomes" id="UP001515683"/>
    </source>
</evidence>
<dbReference type="PIRSF" id="PIRSF029394">
    <property type="entry name" value="UCP029394"/>
    <property type="match status" value="1"/>
</dbReference>
<accession>A0ABX0REC1</accession>
<dbReference type="SUPFAM" id="SSF54427">
    <property type="entry name" value="NTF2-like"/>
    <property type="match status" value="1"/>
</dbReference>
<gene>
    <name evidence="2" type="ORF">F3J40_19180</name>
</gene>
<dbReference type="Gene3D" id="3.10.450.50">
    <property type="match status" value="1"/>
</dbReference>